<evidence type="ECO:0000256" key="1">
    <source>
        <dbReference type="SAM" id="Phobius"/>
    </source>
</evidence>
<proteinExistence type="predicted"/>
<dbReference type="InterPro" id="IPR027417">
    <property type="entry name" value="P-loop_NTPase"/>
</dbReference>
<feature type="domain" description="KaiC-like" evidence="2">
    <location>
        <begin position="27"/>
        <end position="92"/>
    </location>
</feature>
<sequence>MSRKRATKSYPFEFFYQMINLVNGLLIVLAEMSIGREMLDLGSIEFVADAVIYLKHRVERGLLLRTFEIRKLRGAPINVVEVPFIIAEGIGIRPIFPPIPERIEIILSNKLKALKITEELLGPLYTGDIIFISYPSHAKEDPVSFVPLIDLSIENNLRTLFISYSYSVNELKHMFSGIMVSELGLPRESAERILKRFFFFSSISPELCVVSRLIAIVTEFAKGINLGIVVLHSLELLNPVAWDLSEYWVAFFNLFTWLKNHNVLVIRYSSRTDN</sequence>
<protein>
    <recommendedName>
        <fullName evidence="2">KaiC-like domain-containing protein</fullName>
    </recommendedName>
</protein>
<dbReference type="AlphaFoldDB" id="A0A7C4H1Z1"/>
<evidence type="ECO:0000313" key="3">
    <source>
        <dbReference type="EMBL" id="HGM06811.1"/>
    </source>
</evidence>
<dbReference type="EMBL" id="DTCA01000005">
    <property type="protein sequence ID" value="HGM06811.1"/>
    <property type="molecule type" value="Genomic_DNA"/>
</dbReference>
<comment type="caution">
    <text evidence="3">The sequence shown here is derived from an EMBL/GenBank/DDBJ whole genome shotgun (WGS) entry which is preliminary data.</text>
</comment>
<dbReference type="Pfam" id="PF06745">
    <property type="entry name" value="ATPase"/>
    <property type="match status" value="1"/>
</dbReference>
<keyword evidence="1" id="KW-0472">Membrane</keyword>
<organism evidence="3">
    <name type="scientific">Ignisphaera aggregans</name>
    <dbReference type="NCBI Taxonomy" id="334771"/>
    <lineage>
        <taxon>Archaea</taxon>
        <taxon>Thermoproteota</taxon>
        <taxon>Thermoprotei</taxon>
        <taxon>Desulfurococcales</taxon>
        <taxon>Desulfurococcaceae</taxon>
        <taxon>Ignisphaera</taxon>
    </lineage>
</organism>
<keyword evidence="1" id="KW-1133">Transmembrane helix</keyword>
<feature type="transmembrane region" description="Helical" evidence="1">
    <location>
        <begin position="12"/>
        <end position="30"/>
    </location>
</feature>
<evidence type="ECO:0000259" key="2">
    <source>
        <dbReference type="Pfam" id="PF06745"/>
    </source>
</evidence>
<name>A0A7C4H1Z1_9CREN</name>
<reference evidence="3" key="1">
    <citation type="journal article" date="2020" name="mSystems">
        <title>Genome- and Community-Level Interaction Insights into Carbon Utilization and Element Cycling Functions of Hydrothermarchaeota in Hydrothermal Sediment.</title>
        <authorList>
            <person name="Zhou Z."/>
            <person name="Liu Y."/>
            <person name="Xu W."/>
            <person name="Pan J."/>
            <person name="Luo Z.H."/>
            <person name="Li M."/>
        </authorList>
    </citation>
    <scope>NUCLEOTIDE SEQUENCE [LARGE SCALE GENOMIC DNA]</scope>
    <source>
        <strain evidence="3">SpSt-658</strain>
    </source>
</reference>
<dbReference type="Gene3D" id="3.40.50.300">
    <property type="entry name" value="P-loop containing nucleotide triphosphate hydrolases"/>
    <property type="match status" value="1"/>
</dbReference>
<gene>
    <name evidence="3" type="ORF">ENU31_00165</name>
</gene>
<accession>A0A7C4H1Z1</accession>
<dbReference type="InterPro" id="IPR014774">
    <property type="entry name" value="KaiC-like_dom"/>
</dbReference>
<keyword evidence="1" id="KW-0812">Transmembrane</keyword>